<evidence type="ECO:0000313" key="3">
    <source>
        <dbReference type="Proteomes" id="UP000054821"/>
    </source>
</evidence>
<name>A0A2P4ZP44_9HYPO</name>
<organism evidence="2 3">
    <name type="scientific">Trichoderma gamsii</name>
    <dbReference type="NCBI Taxonomy" id="398673"/>
    <lineage>
        <taxon>Eukaryota</taxon>
        <taxon>Fungi</taxon>
        <taxon>Dikarya</taxon>
        <taxon>Ascomycota</taxon>
        <taxon>Pezizomycotina</taxon>
        <taxon>Sordariomycetes</taxon>
        <taxon>Hypocreomycetidae</taxon>
        <taxon>Hypocreales</taxon>
        <taxon>Hypocreaceae</taxon>
        <taxon>Trichoderma</taxon>
    </lineage>
</organism>
<dbReference type="EMBL" id="JPDN02000015">
    <property type="protein sequence ID" value="PON26077.1"/>
    <property type="molecule type" value="Genomic_DNA"/>
</dbReference>
<dbReference type="AlphaFoldDB" id="A0A2P4ZP44"/>
<feature type="compositionally biased region" description="Basic residues" evidence="1">
    <location>
        <begin position="109"/>
        <end position="119"/>
    </location>
</feature>
<keyword evidence="3" id="KW-1185">Reference proteome</keyword>
<reference evidence="2 3" key="1">
    <citation type="journal article" date="2016" name="Genome Announc.">
        <title>Draft Whole-Genome Sequence of Trichoderma gamsii T6085, a Promising Biocontrol Agent of Fusarium Head Blight on Wheat.</title>
        <authorList>
            <person name="Baroncelli R."/>
            <person name="Zapparata A."/>
            <person name="Piaggeschi G."/>
            <person name="Sarrocco S."/>
            <person name="Vannacci G."/>
        </authorList>
    </citation>
    <scope>NUCLEOTIDE SEQUENCE [LARGE SCALE GENOMIC DNA]</scope>
    <source>
        <strain evidence="2 3">T6085</strain>
    </source>
</reference>
<proteinExistence type="predicted"/>
<dbReference type="Proteomes" id="UP000054821">
    <property type="component" value="Unassembled WGS sequence"/>
</dbReference>
<evidence type="ECO:0000256" key="1">
    <source>
        <dbReference type="SAM" id="MobiDB-lite"/>
    </source>
</evidence>
<protein>
    <submittedName>
        <fullName evidence="2">Uncharacterized protein</fullName>
    </submittedName>
</protein>
<dbReference type="GeneID" id="29983606"/>
<dbReference type="RefSeq" id="XP_018663220.1">
    <property type="nucleotide sequence ID" value="XM_018803523.1"/>
</dbReference>
<accession>A0A2P4ZP44</accession>
<comment type="caution">
    <text evidence="2">The sequence shown here is derived from an EMBL/GenBank/DDBJ whole genome shotgun (WGS) entry which is preliminary data.</text>
</comment>
<sequence>MDALTWPGLHVDKEQRSNYIQSLAKAFPYDRNPCVPNFGAAATPINHGAAYDRQTFLTPSTARHPLCRAAPNEETAAGMRFAAPIWTELFSVYPSHGPFAPADRAGSTTRRRLHPRLSSRHGSVSLGPGLAALWELWLAWACARGIARTSVYRYPVRAARELMLSTPL</sequence>
<feature type="region of interest" description="Disordered" evidence="1">
    <location>
        <begin position="101"/>
        <end position="121"/>
    </location>
</feature>
<evidence type="ECO:0000313" key="2">
    <source>
        <dbReference type="EMBL" id="PON26077.1"/>
    </source>
</evidence>
<gene>
    <name evidence="2" type="ORF">TGAM01_v205021</name>
</gene>